<protein>
    <recommendedName>
        <fullName evidence="3">GIY-YIG nuclease family protein</fullName>
    </recommendedName>
</protein>
<name>A0ABN3B1M0_9MICO</name>
<evidence type="ECO:0000313" key="1">
    <source>
        <dbReference type="EMBL" id="GAA2185224.1"/>
    </source>
</evidence>
<reference evidence="1 2" key="1">
    <citation type="journal article" date="2019" name="Int. J. Syst. Evol. Microbiol.">
        <title>The Global Catalogue of Microorganisms (GCM) 10K type strain sequencing project: providing services to taxonomists for standard genome sequencing and annotation.</title>
        <authorList>
            <consortium name="The Broad Institute Genomics Platform"/>
            <consortium name="The Broad Institute Genome Sequencing Center for Infectious Disease"/>
            <person name="Wu L."/>
            <person name="Ma J."/>
        </authorList>
    </citation>
    <scope>NUCLEOTIDE SEQUENCE [LARGE SCALE GENOMIC DNA]</scope>
    <source>
        <strain evidence="1 2">JCM 14919</strain>
    </source>
</reference>
<comment type="caution">
    <text evidence="1">The sequence shown here is derived from an EMBL/GenBank/DDBJ whole genome shotgun (WGS) entry which is preliminary data.</text>
</comment>
<dbReference type="RefSeq" id="WP_346056921.1">
    <property type="nucleotide sequence ID" value="NZ_BAAAOP010000001.1"/>
</dbReference>
<evidence type="ECO:0008006" key="3">
    <source>
        <dbReference type="Google" id="ProtNLM"/>
    </source>
</evidence>
<keyword evidence="2" id="KW-1185">Reference proteome</keyword>
<organism evidence="1 2">
    <name type="scientific">Leucobacter alluvii</name>
    <dbReference type="NCBI Taxonomy" id="340321"/>
    <lineage>
        <taxon>Bacteria</taxon>
        <taxon>Bacillati</taxon>
        <taxon>Actinomycetota</taxon>
        <taxon>Actinomycetes</taxon>
        <taxon>Micrococcales</taxon>
        <taxon>Microbacteriaceae</taxon>
        <taxon>Leucobacter</taxon>
    </lineage>
</organism>
<dbReference type="Proteomes" id="UP001501084">
    <property type="component" value="Unassembled WGS sequence"/>
</dbReference>
<accession>A0ABN3B1M0</accession>
<proteinExistence type="predicted"/>
<dbReference type="EMBL" id="BAAAOP010000001">
    <property type="protein sequence ID" value="GAA2185224.1"/>
    <property type="molecule type" value="Genomic_DNA"/>
</dbReference>
<sequence>MSDSRIPYDRRAEAEAVLETEPSRLGDTFRGDREGLTLEQQAELAGAKAGNYGYNNRVTIAALTEGFLPAGPTLALQAARRVRTLLKRPDLSPELRADWILLEEQLTARAEDRVAAEVEDAATAKATVEAEAAGTPGIYVYTLPHYLKYPVDPDTGKTLLKVGHSSRDALHRAGSQGRFTALPEDPILLRIYPVVMSNDVERKFHEWLRMADHHGTRTRRGGTEWFLTSTKFLDHIAEHLGLERKTINDLDVGDD</sequence>
<gene>
    <name evidence="1" type="ORF">GCM10009786_00710</name>
</gene>
<evidence type="ECO:0000313" key="2">
    <source>
        <dbReference type="Proteomes" id="UP001501084"/>
    </source>
</evidence>